<protein>
    <submittedName>
        <fullName evidence="7">FAD-dependent monooxygenase</fullName>
    </submittedName>
</protein>
<dbReference type="PANTHER" id="PTHR13789">
    <property type="entry name" value="MONOOXYGENASE"/>
    <property type="match status" value="1"/>
</dbReference>
<dbReference type="InterPro" id="IPR002938">
    <property type="entry name" value="FAD-bd"/>
</dbReference>
<comment type="caution">
    <text evidence="7">The sequence shown here is derived from an EMBL/GenBank/DDBJ whole genome shotgun (WGS) entry which is preliminary data.</text>
</comment>
<keyword evidence="8" id="KW-1185">Reference proteome</keyword>
<dbReference type="GO" id="GO:0004497">
    <property type="term" value="F:monooxygenase activity"/>
    <property type="evidence" value="ECO:0007669"/>
    <property type="project" value="UniProtKB-KW"/>
</dbReference>
<name>A0ABU8VV82_9BURK</name>
<evidence type="ECO:0000256" key="1">
    <source>
        <dbReference type="ARBA" id="ARBA00001974"/>
    </source>
</evidence>
<gene>
    <name evidence="7" type="ORF">WKW80_06650</name>
</gene>
<dbReference type="SUPFAM" id="SSF54373">
    <property type="entry name" value="FAD-linked reductases, C-terminal domain"/>
    <property type="match status" value="1"/>
</dbReference>
<dbReference type="EMBL" id="JBBKZV010000002">
    <property type="protein sequence ID" value="MEJ8821716.1"/>
    <property type="molecule type" value="Genomic_DNA"/>
</dbReference>
<comment type="cofactor">
    <cofactor evidence="1">
        <name>FAD</name>
        <dbReference type="ChEBI" id="CHEBI:57692"/>
    </cofactor>
</comment>
<organism evidence="7 8">
    <name type="scientific">Variovorax humicola</name>
    <dbReference type="NCBI Taxonomy" id="1769758"/>
    <lineage>
        <taxon>Bacteria</taxon>
        <taxon>Pseudomonadati</taxon>
        <taxon>Pseudomonadota</taxon>
        <taxon>Betaproteobacteria</taxon>
        <taxon>Burkholderiales</taxon>
        <taxon>Comamonadaceae</taxon>
        <taxon>Variovorax</taxon>
    </lineage>
</organism>
<dbReference type="PANTHER" id="PTHR13789:SF318">
    <property type="entry name" value="GERANYLGERANYL DIPHOSPHATE REDUCTASE"/>
    <property type="match status" value="1"/>
</dbReference>
<evidence type="ECO:0000313" key="7">
    <source>
        <dbReference type="EMBL" id="MEJ8821716.1"/>
    </source>
</evidence>
<dbReference type="PRINTS" id="PR00420">
    <property type="entry name" value="RNGMNOXGNASE"/>
</dbReference>
<sequence>MNSLKIGVVGAGIGGLAAANALHQAGHDVVVFEQSRQFLRVGADINLTPNAVRALDGLGSSIAAAARASGARPTHRISRTWDSGEETSRLAMGDEAERKYGAPQLTIHRADLLAALADAFPAERVQFGKRAQAIAEQADGVSIRFTDDSEPVKLDVLIGADGIHSVVRTAMFGAESPRFTGVVAFRAVVPTERVKGVPNIQAFTKWWGPTPESQIVTFPLNQGRDTFIFATTAQDSWHEESWTTEGSVAELRGFYGDFHPDARALLEACDSVLKTALYERDPLSRWSSAHMTLVGDACHPMMPFMAQGAGMAIEDGVVLARSLAGIDKPAQVGAALARYEAARLARTSQIQVGSRGNNWLREGGNADWVYGYDAWGVPLEIASM</sequence>
<keyword evidence="3" id="KW-0274">FAD</keyword>
<keyword evidence="4" id="KW-0560">Oxidoreductase</keyword>
<dbReference type="SUPFAM" id="SSF51905">
    <property type="entry name" value="FAD/NAD(P)-binding domain"/>
    <property type="match status" value="1"/>
</dbReference>
<dbReference type="InterPro" id="IPR050493">
    <property type="entry name" value="FAD-dep_Monooxygenase_BioMet"/>
</dbReference>
<accession>A0ABU8VV82</accession>
<evidence type="ECO:0000259" key="6">
    <source>
        <dbReference type="Pfam" id="PF01494"/>
    </source>
</evidence>
<evidence type="ECO:0000313" key="8">
    <source>
        <dbReference type="Proteomes" id="UP001363010"/>
    </source>
</evidence>
<evidence type="ECO:0000256" key="2">
    <source>
        <dbReference type="ARBA" id="ARBA00022630"/>
    </source>
</evidence>
<evidence type="ECO:0000256" key="3">
    <source>
        <dbReference type="ARBA" id="ARBA00022827"/>
    </source>
</evidence>
<dbReference type="Pfam" id="PF01494">
    <property type="entry name" value="FAD_binding_3"/>
    <property type="match status" value="1"/>
</dbReference>
<reference evidence="7 8" key="1">
    <citation type="submission" date="2024-03" db="EMBL/GenBank/DDBJ databases">
        <title>Novel species of the genus Variovorax.</title>
        <authorList>
            <person name="Liu Q."/>
            <person name="Xin Y.-H."/>
        </authorList>
    </citation>
    <scope>NUCLEOTIDE SEQUENCE [LARGE SCALE GENOMIC DNA]</scope>
    <source>
        <strain evidence="7 8">KACC 18501</strain>
    </source>
</reference>
<evidence type="ECO:0000256" key="4">
    <source>
        <dbReference type="ARBA" id="ARBA00023002"/>
    </source>
</evidence>
<dbReference type="Gene3D" id="3.50.50.60">
    <property type="entry name" value="FAD/NAD(P)-binding domain"/>
    <property type="match status" value="1"/>
</dbReference>
<feature type="domain" description="FAD-binding" evidence="6">
    <location>
        <begin position="5"/>
        <end position="350"/>
    </location>
</feature>
<dbReference type="RefSeq" id="WP_340362753.1">
    <property type="nucleotide sequence ID" value="NZ_JBBKZV010000002.1"/>
</dbReference>
<dbReference type="InterPro" id="IPR036188">
    <property type="entry name" value="FAD/NAD-bd_sf"/>
</dbReference>
<evidence type="ECO:0000256" key="5">
    <source>
        <dbReference type="ARBA" id="ARBA00023033"/>
    </source>
</evidence>
<keyword evidence="5 7" id="KW-0503">Monooxygenase</keyword>
<dbReference type="Proteomes" id="UP001363010">
    <property type="component" value="Unassembled WGS sequence"/>
</dbReference>
<keyword evidence="2" id="KW-0285">Flavoprotein</keyword>
<proteinExistence type="predicted"/>